<evidence type="ECO:0000259" key="5">
    <source>
        <dbReference type="PROSITE" id="PS51078"/>
    </source>
</evidence>
<dbReference type="InterPro" id="IPR014757">
    <property type="entry name" value="Tscrpt_reg_IclR_C"/>
</dbReference>
<dbReference type="Pfam" id="PF09339">
    <property type="entry name" value="HTH_IclR"/>
    <property type="match status" value="1"/>
</dbReference>
<protein>
    <submittedName>
        <fullName evidence="6">IclR family transcriptional regulator</fullName>
    </submittedName>
</protein>
<reference evidence="6 7" key="1">
    <citation type="submission" date="2022-01" db="EMBL/GenBank/DDBJ databases">
        <title>Dethiosulfovibrio faecalis sp. nov., a novel proteolytic, non-sulfur-reducing bacterium isolated from a marine aquaculture solid waste bioreactor.</title>
        <authorList>
            <person name="Grabowski S."/>
            <person name="Apolinario E."/>
            <person name="Schneider N."/>
            <person name="Marshall C.W."/>
            <person name="Sowers K.R."/>
        </authorList>
    </citation>
    <scope>NUCLEOTIDE SEQUENCE [LARGE SCALE GENOMIC DNA]</scope>
    <source>
        <strain evidence="6 7">DSM 12537</strain>
    </source>
</reference>
<evidence type="ECO:0000256" key="2">
    <source>
        <dbReference type="ARBA" id="ARBA00023125"/>
    </source>
</evidence>
<gene>
    <name evidence="6" type="ORF">L2W38_10925</name>
</gene>
<dbReference type="SUPFAM" id="SSF46785">
    <property type="entry name" value="Winged helix' DNA-binding domain"/>
    <property type="match status" value="1"/>
</dbReference>
<dbReference type="Gene3D" id="1.10.10.10">
    <property type="entry name" value="Winged helix-like DNA-binding domain superfamily/Winged helix DNA-binding domain"/>
    <property type="match status" value="1"/>
</dbReference>
<dbReference type="PANTHER" id="PTHR30136">
    <property type="entry name" value="HELIX-TURN-HELIX TRANSCRIPTIONAL REGULATOR, ICLR FAMILY"/>
    <property type="match status" value="1"/>
</dbReference>
<dbReference type="SMART" id="SM00346">
    <property type="entry name" value="HTH_ICLR"/>
    <property type="match status" value="1"/>
</dbReference>
<comment type="caution">
    <text evidence="6">The sequence shown here is derived from an EMBL/GenBank/DDBJ whole genome shotgun (WGS) entry which is preliminary data.</text>
</comment>
<evidence type="ECO:0000313" key="6">
    <source>
        <dbReference type="EMBL" id="MCF4143325.1"/>
    </source>
</evidence>
<dbReference type="InterPro" id="IPR050707">
    <property type="entry name" value="HTH_MetabolicPath_Reg"/>
</dbReference>
<dbReference type="PROSITE" id="PS51077">
    <property type="entry name" value="HTH_ICLR"/>
    <property type="match status" value="1"/>
</dbReference>
<dbReference type="Pfam" id="PF01614">
    <property type="entry name" value="IclR_C"/>
    <property type="match status" value="1"/>
</dbReference>
<name>A0ABS9EQ83_9BACT</name>
<keyword evidence="7" id="KW-1185">Reference proteome</keyword>
<evidence type="ECO:0000256" key="3">
    <source>
        <dbReference type="ARBA" id="ARBA00023163"/>
    </source>
</evidence>
<sequence length="243" mass="27795">MTERKERLDAVGKVARIMDLLCSSQHNLSIRDIERETDIPRSTVHRFLASLEEQEWIYRDIDTDQYRPGIKFFLLHRNVSFYDELIRISDPVMRNLVEKTSQTSIMSVMEGKEGLCIHTVEPTMSVKFVAHKGMKIPLQSGATGKILLAYCRKEAREKILHKSGYEKAAKLRRDIDEIRLRGYAISKEEWIEHAGDISVPLFDSKGSFVAQLGIAGLATSFDGREEELLEELQEAARKIGRSL</sequence>
<dbReference type="InterPro" id="IPR029016">
    <property type="entry name" value="GAF-like_dom_sf"/>
</dbReference>
<dbReference type="Proteomes" id="UP001200430">
    <property type="component" value="Unassembled WGS sequence"/>
</dbReference>
<dbReference type="Gene3D" id="3.30.450.40">
    <property type="match status" value="1"/>
</dbReference>
<dbReference type="InterPro" id="IPR036388">
    <property type="entry name" value="WH-like_DNA-bd_sf"/>
</dbReference>
<evidence type="ECO:0000256" key="1">
    <source>
        <dbReference type="ARBA" id="ARBA00023015"/>
    </source>
</evidence>
<accession>A0ABS9EQ83</accession>
<dbReference type="PROSITE" id="PS51078">
    <property type="entry name" value="ICLR_ED"/>
    <property type="match status" value="1"/>
</dbReference>
<organism evidence="6 7">
    <name type="scientific">Dethiosulfovibrio marinus</name>
    <dbReference type="NCBI Taxonomy" id="133532"/>
    <lineage>
        <taxon>Bacteria</taxon>
        <taxon>Thermotogati</taxon>
        <taxon>Synergistota</taxon>
        <taxon>Synergistia</taxon>
        <taxon>Synergistales</taxon>
        <taxon>Dethiosulfovibrionaceae</taxon>
        <taxon>Dethiosulfovibrio</taxon>
    </lineage>
</organism>
<evidence type="ECO:0000259" key="4">
    <source>
        <dbReference type="PROSITE" id="PS51077"/>
    </source>
</evidence>
<keyword evidence="3" id="KW-0804">Transcription</keyword>
<feature type="domain" description="IclR-ED" evidence="5">
    <location>
        <begin position="71"/>
        <end position="243"/>
    </location>
</feature>
<keyword evidence="2" id="KW-0238">DNA-binding</keyword>
<feature type="domain" description="HTH iclR-type" evidence="4">
    <location>
        <begin position="8"/>
        <end position="70"/>
    </location>
</feature>
<dbReference type="RefSeq" id="WP_236100025.1">
    <property type="nucleotide sequence ID" value="NZ_JAKGUD010000013.1"/>
</dbReference>
<proteinExistence type="predicted"/>
<dbReference type="PANTHER" id="PTHR30136:SF35">
    <property type="entry name" value="HTH-TYPE TRANSCRIPTIONAL REGULATOR RV1719"/>
    <property type="match status" value="1"/>
</dbReference>
<dbReference type="EMBL" id="JAKGUD010000013">
    <property type="protein sequence ID" value="MCF4143325.1"/>
    <property type="molecule type" value="Genomic_DNA"/>
</dbReference>
<keyword evidence="1" id="KW-0805">Transcription regulation</keyword>
<evidence type="ECO:0000313" key="7">
    <source>
        <dbReference type="Proteomes" id="UP001200430"/>
    </source>
</evidence>
<dbReference type="SUPFAM" id="SSF55781">
    <property type="entry name" value="GAF domain-like"/>
    <property type="match status" value="1"/>
</dbReference>
<dbReference type="InterPro" id="IPR005471">
    <property type="entry name" value="Tscrpt_reg_IclR_N"/>
</dbReference>
<dbReference type="InterPro" id="IPR036390">
    <property type="entry name" value="WH_DNA-bd_sf"/>
</dbReference>